<dbReference type="Pfam" id="PF00126">
    <property type="entry name" value="HTH_1"/>
    <property type="match status" value="1"/>
</dbReference>
<evidence type="ECO:0000256" key="1">
    <source>
        <dbReference type="ARBA" id="ARBA00009437"/>
    </source>
</evidence>
<gene>
    <name evidence="6" type="ORF">FD22_GL001850</name>
</gene>
<dbReference type="InterPro" id="IPR000847">
    <property type="entry name" value="LysR_HTH_N"/>
</dbReference>
<name>A0A0R1F162_9LACO</name>
<dbReference type="AlphaFoldDB" id="A0A0R1F162"/>
<evidence type="ECO:0000256" key="2">
    <source>
        <dbReference type="ARBA" id="ARBA00023015"/>
    </source>
</evidence>
<feature type="domain" description="HTH lysR-type" evidence="5">
    <location>
        <begin position="2"/>
        <end position="59"/>
    </location>
</feature>
<dbReference type="Gene3D" id="3.40.190.290">
    <property type="match status" value="1"/>
</dbReference>
<evidence type="ECO:0000313" key="7">
    <source>
        <dbReference type="Proteomes" id="UP000051181"/>
    </source>
</evidence>
<dbReference type="SUPFAM" id="SSF46785">
    <property type="entry name" value="Winged helix' DNA-binding domain"/>
    <property type="match status" value="1"/>
</dbReference>
<keyword evidence="2" id="KW-0805">Transcription regulation</keyword>
<dbReference type="InterPro" id="IPR005119">
    <property type="entry name" value="LysR_subst-bd"/>
</dbReference>
<dbReference type="PROSITE" id="PS50931">
    <property type="entry name" value="HTH_LYSR"/>
    <property type="match status" value="1"/>
</dbReference>
<evidence type="ECO:0000259" key="5">
    <source>
        <dbReference type="PROSITE" id="PS50931"/>
    </source>
</evidence>
<dbReference type="eggNOG" id="COG0583">
    <property type="taxonomic scope" value="Bacteria"/>
</dbReference>
<dbReference type="PANTHER" id="PTHR30126">
    <property type="entry name" value="HTH-TYPE TRANSCRIPTIONAL REGULATOR"/>
    <property type="match status" value="1"/>
</dbReference>
<reference evidence="6 7" key="1">
    <citation type="journal article" date="2015" name="Genome Announc.">
        <title>Expanding the biotechnology potential of lactobacilli through comparative genomics of 213 strains and associated genera.</title>
        <authorList>
            <person name="Sun Z."/>
            <person name="Harris H.M."/>
            <person name="McCann A."/>
            <person name="Guo C."/>
            <person name="Argimon S."/>
            <person name="Zhang W."/>
            <person name="Yang X."/>
            <person name="Jeffery I.B."/>
            <person name="Cooney J.C."/>
            <person name="Kagawa T.F."/>
            <person name="Liu W."/>
            <person name="Song Y."/>
            <person name="Salvetti E."/>
            <person name="Wrobel A."/>
            <person name="Rasinkangas P."/>
            <person name="Parkhill J."/>
            <person name="Rea M.C."/>
            <person name="O'Sullivan O."/>
            <person name="Ritari J."/>
            <person name="Douillard F.P."/>
            <person name="Paul Ross R."/>
            <person name="Yang R."/>
            <person name="Briner A.E."/>
            <person name="Felis G.E."/>
            <person name="de Vos W.M."/>
            <person name="Barrangou R."/>
            <person name="Klaenhammer T.R."/>
            <person name="Caufield P.W."/>
            <person name="Cui Y."/>
            <person name="Zhang H."/>
            <person name="O'Toole P.W."/>
        </authorList>
    </citation>
    <scope>NUCLEOTIDE SEQUENCE [LARGE SCALE GENOMIC DNA]</scope>
    <source>
        <strain evidence="6 7">DSM 20001</strain>
    </source>
</reference>
<evidence type="ECO:0000256" key="4">
    <source>
        <dbReference type="ARBA" id="ARBA00023163"/>
    </source>
</evidence>
<dbReference type="Gene3D" id="1.10.10.10">
    <property type="entry name" value="Winged helix-like DNA-binding domain superfamily/Winged helix DNA-binding domain"/>
    <property type="match status" value="1"/>
</dbReference>
<evidence type="ECO:0000313" key="6">
    <source>
        <dbReference type="EMBL" id="KRK15198.1"/>
    </source>
</evidence>
<organism evidence="6 7">
    <name type="scientific">Loigolactobacillus coryniformis subsp. coryniformis KCTC 3167 = DSM 20001</name>
    <dbReference type="NCBI Taxonomy" id="913848"/>
    <lineage>
        <taxon>Bacteria</taxon>
        <taxon>Bacillati</taxon>
        <taxon>Bacillota</taxon>
        <taxon>Bacilli</taxon>
        <taxon>Lactobacillales</taxon>
        <taxon>Lactobacillaceae</taxon>
        <taxon>Loigolactobacillus</taxon>
    </lineage>
</organism>
<keyword evidence="4" id="KW-0804">Transcription</keyword>
<accession>A0A0R1F162</accession>
<dbReference type="Pfam" id="PF03466">
    <property type="entry name" value="LysR_substrate"/>
    <property type="match status" value="1"/>
</dbReference>
<dbReference type="InterPro" id="IPR036388">
    <property type="entry name" value="WH-like_DNA-bd_sf"/>
</dbReference>
<evidence type="ECO:0000256" key="3">
    <source>
        <dbReference type="ARBA" id="ARBA00023125"/>
    </source>
</evidence>
<dbReference type="GO" id="GO:0000976">
    <property type="term" value="F:transcription cis-regulatory region binding"/>
    <property type="evidence" value="ECO:0007669"/>
    <property type="project" value="TreeGrafter"/>
</dbReference>
<dbReference type="InterPro" id="IPR036390">
    <property type="entry name" value="WH_DNA-bd_sf"/>
</dbReference>
<sequence>MMDERDFELLLVLNKTRNITHAADLLYVSQSSLSKRIAAIETELATKILIRSRKGVHFTPEGEEVVKYATLVSARLQEMRQRIDFSKNIISGFLRAGISLNFTLFRLSPIINEYHKRFPEVGMHITTEHSAELHKRLLEGTLDVAIIRGEFPWNGERILIERENICVIWNQELKDTPLQDLTYIGRKTDLVFESQLVKWLRENQLEPKNANVYVDNITTCVDMVKAGNGWSVVPEIALDHFTGDVVPLKFANGEPFVRSTYLMFSADILKLPQVFEFIELVKHFNKMEV</sequence>
<dbReference type="CDD" id="cd05466">
    <property type="entry name" value="PBP2_LTTR_substrate"/>
    <property type="match status" value="1"/>
</dbReference>
<dbReference type="GO" id="GO:0003700">
    <property type="term" value="F:DNA-binding transcription factor activity"/>
    <property type="evidence" value="ECO:0007669"/>
    <property type="project" value="InterPro"/>
</dbReference>
<dbReference type="PANTHER" id="PTHR30126:SF78">
    <property type="entry name" value="HTH LYSR-TYPE DOMAIN-CONTAINING PROTEIN"/>
    <property type="match status" value="1"/>
</dbReference>
<dbReference type="Proteomes" id="UP000051181">
    <property type="component" value="Unassembled WGS sequence"/>
</dbReference>
<dbReference type="EMBL" id="AZCN01000054">
    <property type="protein sequence ID" value="KRK15198.1"/>
    <property type="molecule type" value="Genomic_DNA"/>
</dbReference>
<keyword evidence="3" id="KW-0238">DNA-binding</keyword>
<dbReference type="SUPFAM" id="SSF53850">
    <property type="entry name" value="Periplasmic binding protein-like II"/>
    <property type="match status" value="1"/>
</dbReference>
<comment type="similarity">
    <text evidence="1">Belongs to the LysR transcriptional regulatory family.</text>
</comment>
<proteinExistence type="inferred from homology"/>
<protein>
    <submittedName>
        <fullName evidence="6">LysR family transcriptional regulator</fullName>
    </submittedName>
</protein>
<comment type="caution">
    <text evidence="6">The sequence shown here is derived from an EMBL/GenBank/DDBJ whole genome shotgun (WGS) entry which is preliminary data.</text>
</comment>
<dbReference type="PATRIC" id="fig|913848.6.peg.1892"/>